<sequence>MLLSLIRYVSFIYEQRAFQRTLGTIIGTLVAVVILYFEPSTWPIVILIAILMSAAELLIVVNYTIAVTHTKRIINVSSDY</sequence>
<dbReference type="RefSeq" id="WP_282862462.1">
    <property type="nucleotide sequence ID" value="NZ_CP118848.1"/>
</dbReference>
<evidence type="ECO:0000256" key="3">
    <source>
        <dbReference type="ARBA" id="ARBA00022989"/>
    </source>
</evidence>
<dbReference type="InterPro" id="IPR049453">
    <property type="entry name" value="Memb_transporter_dom"/>
</dbReference>
<gene>
    <name evidence="7" type="ORF">PYH69_01185</name>
</gene>
<evidence type="ECO:0000313" key="8">
    <source>
        <dbReference type="Proteomes" id="UP001223261"/>
    </source>
</evidence>
<dbReference type="Pfam" id="PF13515">
    <property type="entry name" value="FUSC_2"/>
    <property type="match status" value="1"/>
</dbReference>
<evidence type="ECO:0000256" key="5">
    <source>
        <dbReference type="SAM" id="Phobius"/>
    </source>
</evidence>
<keyword evidence="3 5" id="KW-1133">Transmembrane helix</keyword>
<evidence type="ECO:0000313" key="7">
    <source>
        <dbReference type="EMBL" id="WHI60269.1"/>
    </source>
</evidence>
<feature type="transmembrane region" description="Helical" evidence="5">
    <location>
        <begin position="21"/>
        <end position="37"/>
    </location>
</feature>
<name>A0AAX3W678_MAMLE</name>
<dbReference type="GO" id="GO:0016020">
    <property type="term" value="C:membrane"/>
    <property type="evidence" value="ECO:0007669"/>
    <property type="project" value="UniProtKB-SubCell"/>
</dbReference>
<evidence type="ECO:0000256" key="2">
    <source>
        <dbReference type="ARBA" id="ARBA00022692"/>
    </source>
</evidence>
<comment type="subcellular location">
    <subcellularLocation>
        <location evidence="1">Membrane</location>
        <topology evidence="1">Multi-pass membrane protein</topology>
    </subcellularLocation>
</comment>
<evidence type="ECO:0000256" key="4">
    <source>
        <dbReference type="ARBA" id="ARBA00023136"/>
    </source>
</evidence>
<proteinExistence type="predicted"/>
<dbReference type="EMBL" id="CP118848">
    <property type="protein sequence ID" value="WHI60269.1"/>
    <property type="molecule type" value="Genomic_DNA"/>
</dbReference>
<keyword evidence="4 5" id="KW-0472">Membrane</keyword>
<accession>A0AAX3W678</accession>
<dbReference type="Proteomes" id="UP001223261">
    <property type="component" value="Chromosome"/>
</dbReference>
<evidence type="ECO:0000259" key="6">
    <source>
        <dbReference type="Pfam" id="PF13515"/>
    </source>
</evidence>
<organism evidence="7 8">
    <name type="scientific">Mammaliicoccus lentus</name>
    <name type="common">Staphylococcus lentus</name>
    <dbReference type="NCBI Taxonomy" id="42858"/>
    <lineage>
        <taxon>Bacteria</taxon>
        <taxon>Bacillati</taxon>
        <taxon>Bacillota</taxon>
        <taxon>Bacilli</taxon>
        <taxon>Bacillales</taxon>
        <taxon>Staphylococcaceae</taxon>
        <taxon>Mammaliicoccus</taxon>
    </lineage>
</organism>
<evidence type="ECO:0000256" key="1">
    <source>
        <dbReference type="ARBA" id="ARBA00004141"/>
    </source>
</evidence>
<reference evidence="7" key="1">
    <citation type="journal article" date="2023" name="Antibiotics">
        <title>Prevalence and Molecular Characterization of Methicillin-Resistant Staphylococci (MRS) and Mammaliicocci (MRM) in Dromedary Camels from Algeria: First Detection of SCCmec-mecC Hybrid in Methicillin-Resistant Mammaliicoccus lentus.</title>
        <authorList>
            <person name="Belhout C."/>
            <person name="Boyen F."/>
            <person name="Vereecke N."/>
            <person name="Theuns S."/>
            <person name="Taibi N."/>
            <person name="Stegger M."/>
            <person name="de la Fe-Rodriguez P.Y."/>
            <person name="Bouayad L."/>
            <person name="Elgroud R."/>
            <person name="Butaye P."/>
        </authorList>
    </citation>
    <scope>NUCLEOTIDE SEQUENCE</scope>
    <source>
        <strain evidence="7">7048</strain>
    </source>
</reference>
<keyword evidence="2 5" id="KW-0812">Transmembrane</keyword>
<protein>
    <submittedName>
        <fullName evidence="7">FUSC family protein</fullName>
    </submittedName>
</protein>
<feature type="transmembrane region" description="Helical" evidence="5">
    <location>
        <begin position="43"/>
        <end position="65"/>
    </location>
</feature>
<feature type="domain" description="Integral membrane bound transporter" evidence="6">
    <location>
        <begin position="15"/>
        <end position="68"/>
    </location>
</feature>
<dbReference type="AlphaFoldDB" id="A0AAX3W678"/>